<reference evidence="2" key="1">
    <citation type="journal article" date="2011" name="Nat. Commun.">
        <title>Effector diversification within compartments of the Leptosphaeria maculans genome affected by Repeat-Induced Point mutations.</title>
        <authorList>
            <person name="Rouxel T."/>
            <person name="Grandaubert J."/>
            <person name="Hane J.K."/>
            <person name="Hoede C."/>
            <person name="van de Wouw A.P."/>
            <person name="Couloux A."/>
            <person name="Dominguez V."/>
            <person name="Anthouard V."/>
            <person name="Bally P."/>
            <person name="Bourras S."/>
            <person name="Cozijnsen A.J."/>
            <person name="Ciuffetti L.M."/>
            <person name="Degrave A."/>
            <person name="Dilmaghani A."/>
            <person name="Duret L."/>
            <person name="Fudal I."/>
            <person name="Goodwin S.B."/>
            <person name="Gout L."/>
            <person name="Glaser N."/>
            <person name="Linglin J."/>
            <person name="Kema G.H.J."/>
            <person name="Lapalu N."/>
            <person name="Lawrence C.B."/>
            <person name="May K."/>
            <person name="Meyer M."/>
            <person name="Ollivier B."/>
            <person name="Poulain J."/>
            <person name="Schoch C.L."/>
            <person name="Simon A."/>
            <person name="Spatafora J.W."/>
            <person name="Stachowiak A."/>
            <person name="Turgeon B.G."/>
            <person name="Tyler B.M."/>
            <person name="Vincent D."/>
            <person name="Weissenbach J."/>
            <person name="Amselem J."/>
            <person name="Quesneville H."/>
            <person name="Oliver R.P."/>
            <person name="Wincker P."/>
            <person name="Balesdent M.-H."/>
            <person name="Howlett B.J."/>
        </authorList>
    </citation>
    <scope>NUCLEOTIDE SEQUENCE [LARGE SCALE GENOMIC DNA]</scope>
    <source>
        <strain evidence="2">JN3 / isolate v23.1.3 / race Av1-4-5-6-7-8</strain>
    </source>
</reference>
<gene>
    <name evidence="1" type="ORF">LEMA_P120420.1</name>
</gene>
<organism evidence="2">
    <name type="scientific">Leptosphaeria maculans (strain JN3 / isolate v23.1.3 / race Av1-4-5-6-7-8)</name>
    <name type="common">Blackleg fungus</name>
    <name type="synonym">Phoma lingam</name>
    <dbReference type="NCBI Taxonomy" id="985895"/>
    <lineage>
        <taxon>Eukaryota</taxon>
        <taxon>Fungi</taxon>
        <taxon>Dikarya</taxon>
        <taxon>Ascomycota</taxon>
        <taxon>Pezizomycotina</taxon>
        <taxon>Dothideomycetes</taxon>
        <taxon>Pleosporomycetidae</taxon>
        <taxon>Pleosporales</taxon>
        <taxon>Pleosporineae</taxon>
        <taxon>Leptosphaeriaceae</taxon>
        <taxon>Plenodomus</taxon>
        <taxon>Plenodomus lingam/Leptosphaeria maculans species complex</taxon>
    </lineage>
</organism>
<dbReference type="HOGENOM" id="CLU_1267097_0_0_1"/>
<dbReference type="InParanoid" id="E4ZSW3"/>
<accession>E4ZSW3</accession>
<dbReference type="EMBL" id="FP929123">
    <property type="protein sequence ID" value="CBX94551.1"/>
    <property type="molecule type" value="Genomic_DNA"/>
</dbReference>
<evidence type="ECO:0000313" key="2">
    <source>
        <dbReference type="Proteomes" id="UP000002668"/>
    </source>
</evidence>
<dbReference type="VEuPathDB" id="FungiDB:LEMA_P120420.1"/>
<dbReference type="OrthoDB" id="10620191at2759"/>
<sequence>MKLRCRRSAANSFPSTLHTRPATRGLSLRASSARLAHAYADLAEKPAKPYPLFFFHFRRRFFPALRRSVATASTALHHLRQVPFPTLTLPHASAFLTRPQPVSIHFRFDHSLFHHHVAFHIITHASSGPPPPAHHRPYRDSHLQTTKQLPAPSSSFDCSLDLHHHTSSVLNLRSVSGLFPALHYTASLNQTRFLGLPLLKSIQGDYLYIAPLHVSSRR</sequence>
<keyword evidence="2" id="KW-1185">Reference proteome</keyword>
<name>E4ZSW3_LEPMJ</name>
<proteinExistence type="predicted"/>
<dbReference type="Proteomes" id="UP000002668">
    <property type="component" value="Genome"/>
</dbReference>
<dbReference type="AlphaFoldDB" id="E4ZSW3"/>
<evidence type="ECO:0000313" key="1">
    <source>
        <dbReference type="EMBL" id="CBX94551.1"/>
    </source>
</evidence>
<protein>
    <submittedName>
        <fullName evidence="1">Predicted protein</fullName>
    </submittedName>
</protein>